<dbReference type="GO" id="GO:0022857">
    <property type="term" value="F:transmembrane transporter activity"/>
    <property type="evidence" value="ECO:0007669"/>
    <property type="project" value="InterPro"/>
</dbReference>
<dbReference type="InterPro" id="IPR036259">
    <property type="entry name" value="MFS_trans_sf"/>
</dbReference>
<name>A0A7C7ZEK7_9ARCH</name>
<dbReference type="PROSITE" id="PS50850">
    <property type="entry name" value="MFS"/>
    <property type="match status" value="1"/>
</dbReference>
<accession>A0A7C7ZEK7</accession>
<feature type="transmembrane region" description="Helical" evidence="1">
    <location>
        <begin position="82"/>
        <end position="105"/>
    </location>
</feature>
<reference evidence="4" key="1">
    <citation type="journal article" date="2019" name="bioRxiv">
        <title>Genome diversification in globally distributed novel marine Proteobacteria is linked to environmental adaptation.</title>
        <authorList>
            <person name="Zhou Z."/>
            <person name="Tran P.Q."/>
            <person name="Kieft K."/>
            <person name="Anantharaman K."/>
        </authorList>
    </citation>
    <scope>NUCLEOTIDE SEQUENCE [LARGE SCALE GENOMIC DNA]</scope>
</reference>
<comment type="caution">
    <text evidence="3">The sequence shown here is derived from an EMBL/GenBank/DDBJ whole genome shotgun (WGS) entry which is preliminary data.</text>
</comment>
<dbReference type="Proteomes" id="UP000589516">
    <property type="component" value="Unassembled WGS sequence"/>
</dbReference>
<evidence type="ECO:0000313" key="4">
    <source>
        <dbReference type="Proteomes" id="UP000589516"/>
    </source>
</evidence>
<feature type="transmembrane region" description="Helical" evidence="1">
    <location>
        <begin position="20"/>
        <end position="39"/>
    </location>
</feature>
<dbReference type="SUPFAM" id="SSF103473">
    <property type="entry name" value="MFS general substrate transporter"/>
    <property type="match status" value="1"/>
</dbReference>
<feature type="transmembrane region" description="Helical" evidence="1">
    <location>
        <begin position="230"/>
        <end position="252"/>
    </location>
</feature>
<evidence type="ECO:0000256" key="1">
    <source>
        <dbReference type="SAM" id="Phobius"/>
    </source>
</evidence>
<dbReference type="PANTHER" id="PTHR23518">
    <property type="entry name" value="C-METHYLTRANSFERASE"/>
    <property type="match status" value="1"/>
</dbReference>
<keyword evidence="1" id="KW-0812">Transmembrane</keyword>
<feature type="transmembrane region" description="Helical" evidence="1">
    <location>
        <begin position="379"/>
        <end position="398"/>
    </location>
</feature>
<dbReference type="AlphaFoldDB" id="A0A7C7ZEK7"/>
<feature type="transmembrane region" description="Helical" evidence="1">
    <location>
        <begin position="349"/>
        <end position="367"/>
    </location>
</feature>
<feature type="transmembrane region" description="Helical" evidence="1">
    <location>
        <begin position="143"/>
        <end position="164"/>
    </location>
</feature>
<organism evidence="3 4">
    <name type="scientific">Marine Group III euryarchaeote</name>
    <dbReference type="NCBI Taxonomy" id="2173149"/>
    <lineage>
        <taxon>Archaea</taxon>
        <taxon>Methanobacteriati</taxon>
        <taxon>Thermoplasmatota</taxon>
        <taxon>Thermoplasmata</taxon>
        <taxon>Candidatus Thermoprofundales</taxon>
    </lineage>
</organism>
<feature type="transmembrane region" description="Helical" evidence="1">
    <location>
        <begin position="292"/>
        <end position="309"/>
    </location>
</feature>
<dbReference type="EMBL" id="DUAV01000032">
    <property type="protein sequence ID" value="HIG63896.1"/>
    <property type="molecule type" value="Genomic_DNA"/>
</dbReference>
<proteinExistence type="predicted"/>
<feature type="transmembrane region" description="Helical" evidence="1">
    <location>
        <begin position="264"/>
        <end position="280"/>
    </location>
</feature>
<sequence length="406" mass="42580">MADSMESGSGAPTQSLVLPLAGSLAFHATIGLSFTLVLLQAQALGGARAVGLVVGAPMFMMVGSSAFWGAMADRWRNRKRVVLLAIVLSSLLALPMPLAGTWGLIGLRVLQSFFRGGVVHLHTLFVELDAGARGAQLGRLQMTAGFGWGLGGLLGGLLVPASVYGSASPALHAAFLVNCALGIFAAAALLRLRERSLDVSPTEQLVLPGRDPGGGVPLPATGMLWRLAPLWVATVLLFVGYYFFLAFAPAFFTTLTGSTSRMGLVMLASGLVHGLVARWFGRLADRHPREKLLRLVSLAFVACMATYALNPHPLLVIAAFLPPIWMAFDVSATALVADRVPYRLRGRGVGVLNSCMFLGAGTGALLAGELHRSLPFTQVFGLGTLLALAGALVAAYATRSTVTPHD</sequence>
<gene>
    <name evidence="3" type="ORF">EYQ16_05225</name>
</gene>
<dbReference type="Pfam" id="PF07690">
    <property type="entry name" value="MFS_1"/>
    <property type="match status" value="1"/>
</dbReference>
<dbReference type="InterPro" id="IPR011701">
    <property type="entry name" value="MFS"/>
</dbReference>
<dbReference type="PANTHER" id="PTHR23518:SF2">
    <property type="entry name" value="MAJOR FACILITATOR SUPERFAMILY TRANSPORTER"/>
    <property type="match status" value="1"/>
</dbReference>
<evidence type="ECO:0000313" key="3">
    <source>
        <dbReference type="EMBL" id="HIG63896.1"/>
    </source>
</evidence>
<keyword evidence="1" id="KW-1133">Transmembrane helix</keyword>
<feature type="transmembrane region" description="Helical" evidence="1">
    <location>
        <begin position="170"/>
        <end position="190"/>
    </location>
</feature>
<feature type="domain" description="Major facilitator superfamily (MFS) profile" evidence="2">
    <location>
        <begin position="15"/>
        <end position="402"/>
    </location>
</feature>
<feature type="transmembrane region" description="Helical" evidence="1">
    <location>
        <begin position="315"/>
        <end position="337"/>
    </location>
</feature>
<dbReference type="Gene3D" id="1.20.1250.20">
    <property type="entry name" value="MFS general substrate transporter like domains"/>
    <property type="match status" value="2"/>
</dbReference>
<protein>
    <submittedName>
        <fullName evidence="3">MFS transporter</fullName>
    </submittedName>
</protein>
<feature type="transmembrane region" description="Helical" evidence="1">
    <location>
        <begin position="51"/>
        <end position="70"/>
    </location>
</feature>
<evidence type="ECO:0000259" key="2">
    <source>
        <dbReference type="PROSITE" id="PS50850"/>
    </source>
</evidence>
<keyword evidence="1" id="KW-0472">Membrane</keyword>
<dbReference type="InterPro" id="IPR020846">
    <property type="entry name" value="MFS_dom"/>
</dbReference>